<evidence type="ECO:0000256" key="2">
    <source>
        <dbReference type="ARBA" id="ARBA00023125"/>
    </source>
</evidence>
<keyword evidence="3" id="KW-0804">Transcription</keyword>
<dbReference type="PRINTS" id="PR00455">
    <property type="entry name" value="HTHTETR"/>
</dbReference>
<evidence type="ECO:0000313" key="7">
    <source>
        <dbReference type="EMBL" id="MBA9002940.1"/>
    </source>
</evidence>
<name>A0A7W3R825_9ACTN</name>
<feature type="region of interest" description="Disordered" evidence="5">
    <location>
        <begin position="1"/>
        <end position="20"/>
    </location>
</feature>
<reference evidence="7 8" key="1">
    <citation type="submission" date="2020-08" db="EMBL/GenBank/DDBJ databases">
        <title>Sequencing the genomes of 1000 actinobacteria strains.</title>
        <authorList>
            <person name="Klenk H.-P."/>
        </authorList>
    </citation>
    <scope>NUCLEOTIDE SEQUENCE [LARGE SCALE GENOMIC DNA]</scope>
    <source>
        <strain evidence="7 8">DSM 45823</strain>
    </source>
</reference>
<dbReference type="AlphaFoldDB" id="A0A7W3R825"/>
<dbReference type="RefSeq" id="WP_119726810.1">
    <property type="nucleotide sequence ID" value="NZ_JACJII010000001.1"/>
</dbReference>
<dbReference type="PANTHER" id="PTHR30055:SF234">
    <property type="entry name" value="HTH-TYPE TRANSCRIPTIONAL REGULATOR BETI"/>
    <property type="match status" value="1"/>
</dbReference>
<organism evidence="7 8">
    <name type="scientific">Thermomonospora cellulosilytica</name>
    <dbReference type="NCBI Taxonomy" id="1411118"/>
    <lineage>
        <taxon>Bacteria</taxon>
        <taxon>Bacillati</taxon>
        <taxon>Actinomycetota</taxon>
        <taxon>Actinomycetes</taxon>
        <taxon>Streptosporangiales</taxon>
        <taxon>Thermomonosporaceae</taxon>
        <taxon>Thermomonospora</taxon>
    </lineage>
</organism>
<evidence type="ECO:0000256" key="5">
    <source>
        <dbReference type="SAM" id="MobiDB-lite"/>
    </source>
</evidence>
<dbReference type="Proteomes" id="UP000539313">
    <property type="component" value="Unassembled WGS sequence"/>
</dbReference>
<keyword evidence="2 4" id="KW-0238">DNA-binding</keyword>
<keyword evidence="8" id="KW-1185">Reference proteome</keyword>
<protein>
    <submittedName>
        <fullName evidence="7">AcrR family transcriptional regulator</fullName>
    </submittedName>
</protein>
<proteinExistence type="predicted"/>
<evidence type="ECO:0000256" key="3">
    <source>
        <dbReference type="ARBA" id="ARBA00023163"/>
    </source>
</evidence>
<feature type="compositionally biased region" description="Basic and acidic residues" evidence="5">
    <location>
        <begin position="10"/>
        <end position="20"/>
    </location>
</feature>
<dbReference type="GO" id="GO:0003700">
    <property type="term" value="F:DNA-binding transcription factor activity"/>
    <property type="evidence" value="ECO:0007669"/>
    <property type="project" value="TreeGrafter"/>
</dbReference>
<dbReference type="GO" id="GO:0000976">
    <property type="term" value="F:transcription cis-regulatory region binding"/>
    <property type="evidence" value="ECO:0007669"/>
    <property type="project" value="TreeGrafter"/>
</dbReference>
<evidence type="ECO:0000259" key="6">
    <source>
        <dbReference type="PROSITE" id="PS50977"/>
    </source>
</evidence>
<feature type="domain" description="HTH tetR-type" evidence="6">
    <location>
        <begin position="19"/>
        <end position="79"/>
    </location>
</feature>
<dbReference type="InterPro" id="IPR050109">
    <property type="entry name" value="HTH-type_TetR-like_transc_reg"/>
</dbReference>
<evidence type="ECO:0000313" key="8">
    <source>
        <dbReference type="Proteomes" id="UP000539313"/>
    </source>
</evidence>
<sequence length="224" mass="24958">MSKATVGGETTRRVRKEPDERRDQILRVARELFSKYPYQSVSSTQIADAAGVSRGLLNHYFGTKRELYLAAVQHMLQVPPLPVPAFVEGASVRSRVTQALDGWLELLERNRGTWITALDMMASGGDPELGRILDEARDRAVDRVCEVVGLAPLAAEHDEVRSALRGFSGMAEATTREWLKFGRLTRAQVHMLLERTVLYITEQVVPQLVADVVRSDQETSPSTV</sequence>
<dbReference type="InterPro" id="IPR001647">
    <property type="entry name" value="HTH_TetR"/>
</dbReference>
<dbReference type="Pfam" id="PF00440">
    <property type="entry name" value="TetR_N"/>
    <property type="match status" value="1"/>
</dbReference>
<dbReference type="EMBL" id="JACJII010000001">
    <property type="protein sequence ID" value="MBA9002940.1"/>
    <property type="molecule type" value="Genomic_DNA"/>
</dbReference>
<dbReference type="SUPFAM" id="SSF46689">
    <property type="entry name" value="Homeodomain-like"/>
    <property type="match status" value="1"/>
</dbReference>
<dbReference type="InterPro" id="IPR009057">
    <property type="entry name" value="Homeodomain-like_sf"/>
</dbReference>
<evidence type="ECO:0000256" key="1">
    <source>
        <dbReference type="ARBA" id="ARBA00023015"/>
    </source>
</evidence>
<dbReference type="PROSITE" id="PS50977">
    <property type="entry name" value="HTH_TETR_2"/>
    <property type="match status" value="1"/>
</dbReference>
<feature type="DNA-binding region" description="H-T-H motif" evidence="4">
    <location>
        <begin position="42"/>
        <end position="61"/>
    </location>
</feature>
<dbReference type="PANTHER" id="PTHR30055">
    <property type="entry name" value="HTH-TYPE TRANSCRIPTIONAL REGULATOR RUTR"/>
    <property type="match status" value="1"/>
</dbReference>
<accession>A0A7W3R825</accession>
<gene>
    <name evidence="7" type="ORF">HNR21_001822</name>
</gene>
<keyword evidence="1" id="KW-0805">Transcription regulation</keyword>
<comment type="caution">
    <text evidence="7">The sequence shown here is derived from an EMBL/GenBank/DDBJ whole genome shotgun (WGS) entry which is preliminary data.</text>
</comment>
<dbReference type="Gene3D" id="1.10.357.10">
    <property type="entry name" value="Tetracycline Repressor, domain 2"/>
    <property type="match status" value="1"/>
</dbReference>
<evidence type="ECO:0000256" key="4">
    <source>
        <dbReference type="PROSITE-ProRule" id="PRU00335"/>
    </source>
</evidence>